<gene>
    <name evidence="2" type="ORF">HNR61_001643</name>
</gene>
<dbReference type="EMBL" id="JACJIA010000002">
    <property type="protein sequence ID" value="MBA8950030.1"/>
    <property type="molecule type" value="Genomic_DNA"/>
</dbReference>
<dbReference type="InterPro" id="IPR007278">
    <property type="entry name" value="DUF397"/>
</dbReference>
<evidence type="ECO:0000313" key="3">
    <source>
        <dbReference type="Proteomes" id="UP000572680"/>
    </source>
</evidence>
<sequence length="79" mass="8609">MTTQPPARAFGRIGFLRLGERTQVVRWLKSSASVDSECVEVTAFDATCFVRDSTDVEGPVVPVPAASWAALRDAIRERG</sequence>
<name>A0A7W3LKX2_ACTNM</name>
<feature type="domain" description="DUF397" evidence="1">
    <location>
        <begin position="26"/>
        <end position="76"/>
    </location>
</feature>
<proteinExistence type="predicted"/>
<evidence type="ECO:0000259" key="1">
    <source>
        <dbReference type="Pfam" id="PF04149"/>
    </source>
</evidence>
<evidence type="ECO:0000313" key="2">
    <source>
        <dbReference type="EMBL" id="MBA8950030.1"/>
    </source>
</evidence>
<keyword evidence="3" id="KW-1185">Reference proteome</keyword>
<protein>
    <recommendedName>
        <fullName evidence="1">DUF397 domain-containing protein</fullName>
    </recommendedName>
</protein>
<comment type="caution">
    <text evidence="2">The sequence shown here is derived from an EMBL/GenBank/DDBJ whole genome shotgun (WGS) entry which is preliminary data.</text>
</comment>
<accession>A0A7W3LKX2</accession>
<reference evidence="2 3" key="1">
    <citation type="submission" date="2020-08" db="EMBL/GenBank/DDBJ databases">
        <title>Genomic Encyclopedia of Type Strains, Phase IV (KMG-IV): sequencing the most valuable type-strain genomes for metagenomic binning, comparative biology and taxonomic classification.</title>
        <authorList>
            <person name="Goeker M."/>
        </authorList>
    </citation>
    <scope>NUCLEOTIDE SEQUENCE [LARGE SCALE GENOMIC DNA]</scope>
    <source>
        <strain evidence="2 3">DSM 44197</strain>
    </source>
</reference>
<dbReference type="Proteomes" id="UP000572680">
    <property type="component" value="Unassembled WGS sequence"/>
</dbReference>
<dbReference type="AlphaFoldDB" id="A0A7W3LKX2"/>
<organism evidence="2 3">
    <name type="scientific">Actinomadura namibiensis</name>
    <dbReference type="NCBI Taxonomy" id="182080"/>
    <lineage>
        <taxon>Bacteria</taxon>
        <taxon>Bacillati</taxon>
        <taxon>Actinomycetota</taxon>
        <taxon>Actinomycetes</taxon>
        <taxon>Streptosporangiales</taxon>
        <taxon>Thermomonosporaceae</taxon>
        <taxon>Actinomadura</taxon>
    </lineage>
</organism>
<dbReference type="Pfam" id="PF04149">
    <property type="entry name" value="DUF397"/>
    <property type="match status" value="1"/>
</dbReference>
<dbReference type="RefSeq" id="WP_220509134.1">
    <property type="nucleotide sequence ID" value="NZ_BAAALP010000031.1"/>
</dbReference>